<comment type="caution">
    <text evidence="7">The sequence shown here is derived from an EMBL/GenBank/DDBJ whole genome shotgun (WGS) entry which is preliminary data.</text>
</comment>
<dbReference type="InterPro" id="IPR058625">
    <property type="entry name" value="MdtA-like_BSH"/>
</dbReference>
<sequence>MHKHILARSVGLALLASGLLTACGEQGSAQQGPGAMPPAAVDVVTLHTAPLQLTTELTGRSAPLRVAEVRPQVSGIILKRLFTEGSDVKAGQLLYQIDPAVYQAAVASAKANLAKAQANEQSARLKAKRYAELVKVKAISSQEYDDADAAWKQQLAEIGAAKAALQTANINLAYTRITAPISGRIGKSAVTEGALVTAQQADSLTSIQQLDPMYVDVRQSTADLLRLKRQVAAGKLTQDEQKGARVSFQLEDGSTYGEEGSLQFSDVTVDETTGMVTLRVIVPNPHQLLLPGMFMRATLQEGERAEGLLVPQTAVTRTPKGGATVMVVTADNKVELREVQLGRIVGSDWVVESGLKAGERVIVAGLQKVKPGVVVAPAEQSAAAQSAQAPANAPANK</sequence>
<dbReference type="GO" id="GO:0005886">
    <property type="term" value="C:plasma membrane"/>
    <property type="evidence" value="ECO:0007669"/>
    <property type="project" value="UniProtKB-SubCell"/>
</dbReference>
<dbReference type="Pfam" id="PF25917">
    <property type="entry name" value="BSH_RND"/>
    <property type="match status" value="1"/>
</dbReference>
<evidence type="ECO:0000259" key="5">
    <source>
        <dbReference type="Pfam" id="PF25944"/>
    </source>
</evidence>
<dbReference type="InterPro" id="IPR058627">
    <property type="entry name" value="MdtA-like_C"/>
</dbReference>
<dbReference type="EMBL" id="DACTUL010000003">
    <property type="protein sequence ID" value="HAT6343014.1"/>
    <property type="molecule type" value="Genomic_DNA"/>
</dbReference>
<dbReference type="AlphaFoldDB" id="A0A081UNR5"/>
<dbReference type="KEGG" id="ahi:VU14_07265"/>
<dbReference type="PANTHER" id="PTHR30158:SF3">
    <property type="entry name" value="MULTIDRUG EFFLUX PUMP SUBUNIT ACRA-RELATED"/>
    <property type="match status" value="1"/>
</dbReference>
<evidence type="ECO:0000256" key="2">
    <source>
        <dbReference type="ARBA" id="ARBA00009477"/>
    </source>
</evidence>
<dbReference type="InterPro" id="IPR058626">
    <property type="entry name" value="MdtA-like_b-barrel"/>
</dbReference>
<accession>A0A081UNR5</accession>
<dbReference type="InterPro" id="IPR006143">
    <property type="entry name" value="RND_pump_MFP"/>
</dbReference>
<dbReference type="FunFam" id="2.40.420.20:FF:000001">
    <property type="entry name" value="Efflux RND transporter periplasmic adaptor subunit"/>
    <property type="match status" value="1"/>
</dbReference>
<feature type="domain" description="Multidrug resistance protein MdtA-like alpha-helical hairpin" evidence="3">
    <location>
        <begin position="106"/>
        <end position="175"/>
    </location>
</feature>
<dbReference type="GO" id="GO:0022857">
    <property type="term" value="F:transmembrane transporter activity"/>
    <property type="evidence" value="ECO:0007669"/>
    <property type="project" value="InterPro"/>
</dbReference>
<feature type="domain" description="Multidrug resistance protein MdtA-like barrel-sandwich hybrid" evidence="4">
    <location>
        <begin position="65"/>
        <end position="206"/>
    </location>
</feature>
<comment type="subcellular location">
    <subcellularLocation>
        <location evidence="1">Cell inner membrane</location>
        <topology evidence="1">Lipid-anchor</topology>
    </subcellularLocation>
</comment>
<feature type="domain" description="Multidrug resistance protein MdtA-like C-terminal permuted SH3" evidence="6">
    <location>
        <begin position="308"/>
        <end position="368"/>
    </location>
</feature>
<dbReference type="Proteomes" id="UP000859505">
    <property type="component" value="Unassembled WGS sequence"/>
</dbReference>
<proteinExistence type="inferred from homology"/>
<dbReference type="RefSeq" id="WP_029299706.1">
    <property type="nucleotide sequence ID" value="NZ_AP019193.1"/>
</dbReference>
<dbReference type="Gene3D" id="2.40.50.100">
    <property type="match status" value="1"/>
</dbReference>
<gene>
    <name evidence="7" type="ORF">JAJ28_000697</name>
</gene>
<dbReference type="Gene3D" id="2.40.420.20">
    <property type="match status" value="1"/>
</dbReference>
<reference evidence="7" key="2">
    <citation type="submission" date="2020-01" db="EMBL/GenBank/DDBJ databases">
        <authorList>
            <consortium name="NCBI Pathogen Detection Project"/>
        </authorList>
    </citation>
    <scope>NUCLEOTIDE SEQUENCE</scope>
    <source>
        <strain evidence="7">OLC2673_Aeromonas</strain>
    </source>
</reference>
<dbReference type="GO" id="GO:0046677">
    <property type="term" value="P:response to antibiotic"/>
    <property type="evidence" value="ECO:0007669"/>
    <property type="project" value="TreeGrafter"/>
</dbReference>
<dbReference type="eggNOG" id="COG0845">
    <property type="taxonomic scope" value="Bacteria"/>
</dbReference>
<dbReference type="Gene3D" id="2.40.30.170">
    <property type="match status" value="1"/>
</dbReference>
<protein>
    <submittedName>
        <fullName evidence="7">Efflux RND transporter periplasmic adaptor subunit</fullName>
    </submittedName>
</protein>
<organism evidence="7 8">
    <name type="scientific">Aeromonas hydrophila</name>
    <dbReference type="NCBI Taxonomy" id="644"/>
    <lineage>
        <taxon>Bacteria</taxon>
        <taxon>Pseudomonadati</taxon>
        <taxon>Pseudomonadota</taxon>
        <taxon>Gammaproteobacteria</taxon>
        <taxon>Aeromonadales</taxon>
        <taxon>Aeromonadaceae</taxon>
        <taxon>Aeromonas</taxon>
    </lineage>
</organism>
<dbReference type="Pfam" id="PF25944">
    <property type="entry name" value="Beta-barrel_RND"/>
    <property type="match status" value="1"/>
</dbReference>
<dbReference type="KEGG" id="aaj:BOQ57_14945"/>
<dbReference type="Pfam" id="PF25967">
    <property type="entry name" value="RND-MFP_C"/>
    <property type="match status" value="1"/>
</dbReference>
<evidence type="ECO:0000259" key="4">
    <source>
        <dbReference type="Pfam" id="PF25917"/>
    </source>
</evidence>
<evidence type="ECO:0000313" key="7">
    <source>
        <dbReference type="EMBL" id="HAT6343014.1"/>
    </source>
</evidence>
<evidence type="ECO:0000259" key="3">
    <source>
        <dbReference type="Pfam" id="PF25876"/>
    </source>
</evidence>
<dbReference type="PROSITE" id="PS51257">
    <property type="entry name" value="PROKAR_LIPOPROTEIN"/>
    <property type="match status" value="1"/>
</dbReference>
<dbReference type="Pfam" id="PF25876">
    <property type="entry name" value="HH_MFP_RND"/>
    <property type="match status" value="1"/>
</dbReference>
<dbReference type="NCBIfam" id="TIGR01730">
    <property type="entry name" value="RND_mfp"/>
    <property type="match status" value="1"/>
</dbReference>
<evidence type="ECO:0000259" key="6">
    <source>
        <dbReference type="Pfam" id="PF25967"/>
    </source>
</evidence>
<dbReference type="PANTHER" id="PTHR30158">
    <property type="entry name" value="ACRA/E-RELATED COMPONENT OF DRUG EFFLUX TRANSPORTER"/>
    <property type="match status" value="1"/>
</dbReference>
<name>A0A081UNR5_AERHY</name>
<dbReference type="SUPFAM" id="SSF111369">
    <property type="entry name" value="HlyD-like secretion proteins"/>
    <property type="match status" value="1"/>
</dbReference>
<evidence type="ECO:0000313" key="8">
    <source>
        <dbReference type="Proteomes" id="UP000859505"/>
    </source>
</evidence>
<comment type="similarity">
    <text evidence="2">Belongs to the membrane fusion protein (MFP) (TC 8.A.1) family.</text>
</comment>
<feature type="domain" description="Multidrug resistance protein MdtA-like beta-barrel" evidence="5">
    <location>
        <begin position="212"/>
        <end position="302"/>
    </location>
</feature>
<evidence type="ECO:0000256" key="1">
    <source>
        <dbReference type="ARBA" id="ARBA00004519"/>
    </source>
</evidence>
<dbReference type="InterPro" id="IPR058624">
    <property type="entry name" value="MdtA-like_HH"/>
</dbReference>
<dbReference type="Gene3D" id="1.10.287.470">
    <property type="entry name" value="Helix hairpin bin"/>
    <property type="match status" value="1"/>
</dbReference>
<reference evidence="7" key="1">
    <citation type="journal article" date="2018" name="Genome Biol.">
        <title>SKESA: strategic k-mer extension for scrupulous assemblies.</title>
        <authorList>
            <person name="Souvorov A."/>
            <person name="Agarwala R."/>
            <person name="Lipman D.J."/>
        </authorList>
    </citation>
    <scope>NUCLEOTIDE SEQUENCE</scope>
    <source>
        <strain evidence="7">OLC2673_Aeromonas</strain>
    </source>
</reference>